<comment type="subcellular location">
    <subcellularLocation>
        <location evidence="1">Membrane</location>
        <topology evidence="1">Multi-pass membrane protein</topology>
    </subcellularLocation>
</comment>
<accession>A0AAW0GKF2</accession>
<evidence type="ECO:0000313" key="7">
    <source>
        <dbReference type="EMBL" id="KAK7690723.1"/>
    </source>
</evidence>
<feature type="compositionally biased region" description="Polar residues" evidence="5">
    <location>
        <begin position="84"/>
        <end position="96"/>
    </location>
</feature>
<dbReference type="GO" id="GO:0005794">
    <property type="term" value="C:Golgi apparatus"/>
    <property type="evidence" value="ECO:0007669"/>
    <property type="project" value="TreeGrafter"/>
</dbReference>
<name>A0AAW0GKF2_9APHY</name>
<comment type="caution">
    <text evidence="7">The sequence shown here is derived from an EMBL/GenBank/DDBJ whole genome shotgun (WGS) entry which is preliminary data.</text>
</comment>
<feature type="region of interest" description="Disordered" evidence="5">
    <location>
        <begin position="392"/>
        <end position="418"/>
    </location>
</feature>
<dbReference type="PANTHER" id="PTHR13396">
    <property type="entry name" value="NEDD4 FAMILY INTERACTING PROTEIN 1/2"/>
    <property type="match status" value="1"/>
</dbReference>
<dbReference type="GO" id="GO:0007034">
    <property type="term" value="P:vacuolar transport"/>
    <property type="evidence" value="ECO:0007669"/>
    <property type="project" value="InterPro"/>
</dbReference>
<keyword evidence="2 6" id="KW-0812">Transmembrane</keyword>
<evidence type="ECO:0000256" key="4">
    <source>
        <dbReference type="ARBA" id="ARBA00023136"/>
    </source>
</evidence>
<dbReference type="GO" id="GO:0031398">
    <property type="term" value="P:positive regulation of protein ubiquitination"/>
    <property type="evidence" value="ECO:0007669"/>
    <property type="project" value="TreeGrafter"/>
</dbReference>
<dbReference type="PANTHER" id="PTHR13396:SF5">
    <property type="entry name" value="NEDD4 FAMILY INTERACTING PROTEIN"/>
    <property type="match status" value="1"/>
</dbReference>
<organism evidence="7 8">
    <name type="scientific">Cerrena zonata</name>
    <dbReference type="NCBI Taxonomy" id="2478898"/>
    <lineage>
        <taxon>Eukaryota</taxon>
        <taxon>Fungi</taxon>
        <taxon>Dikarya</taxon>
        <taxon>Basidiomycota</taxon>
        <taxon>Agaricomycotina</taxon>
        <taxon>Agaricomycetes</taxon>
        <taxon>Polyporales</taxon>
        <taxon>Cerrenaceae</taxon>
        <taxon>Cerrena</taxon>
    </lineage>
</organism>
<dbReference type="CDD" id="cd22212">
    <property type="entry name" value="NDFIP-like"/>
    <property type="match status" value="1"/>
</dbReference>
<dbReference type="GO" id="GO:0048471">
    <property type="term" value="C:perinuclear region of cytoplasm"/>
    <property type="evidence" value="ECO:0007669"/>
    <property type="project" value="TreeGrafter"/>
</dbReference>
<evidence type="ECO:0000256" key="2">
    <source>
        <dbReference type="ARBA" id="ARBA00022692"/>
    </source>
</evidence>
<dbReference type="Pfam" id="PF10176">
    <property type="entry name" value="NEDD4_Bsd2"/>
    <property type="match status" value="1"/>
</dbReference>
<evidence type="ECO:0008006" key="9">
    <source>
        <dbReference type="Google" id="ProtNLM"/>
    </source>
</evidence>
<evidence type="ECO:0000256" key="5">
    <source>
        <dbReference type="SAM" id="MobiDB-lite"/>
    </source>
</evidence>
<protein>
    <recommendedName>
        <fullName evidence="9">Metal homeostatis protein bsd2</fullName>
    </recommendedName>
</protein>
<dbReference type="GO" id="GO:0005783">
    <property type="term" value="C:endoplasmic reticulum"/>
    <property type="evidence" value="ECO:0007669"/>
    <property type="project" value="TreeGrafter"/>
</dbReference>
<evidence type="ECO:0000256" key="1">
    <source>
        <dbReference type="ARBA" id="ARBA00004141"/>
    </source>
</evidence>
<dbReference type="GO" id="GO:0006511">
    <property type="term" value="P:ubiquitin-dependent protein catabolic process"/>
    <property type="evidence" value="ECO:0007669"/>
    <property type="project" value="TreeGrafter"/>
</dbReference>
<feature type="compositionally biased region" description="Pro residues" evidence="5">
    <location>
        <begin position="73"/>
        <end position="82"/>
    </location>
</feature>
<keyword evidence="3 6" id="KW-1133">Transmembrane helix</keyword>
<evidence type="ECO:0000256" key="3">
    <source>
        <dbReference type="ARBA" id="ARBA00022989"/>
    </source>
</evidence>
<feature type="compositionally biased region" description="Acidic residues" evidence="5">
    <location>
        <begin position="17"/>
        <end position="35"/>
    </location>
</feature>
<feature type="transmembrane region" description="Helical" evidence="6">
    <location>
        <begin position="331"/>
        <end position="352"/>
    </location>
</feature>
<reference evidence="7 8" key="1">
    <citation type="submission" date="2022-09" db="EMBL/GenBank/DDBJ databases">
        <authorList>
            <person name="Palmer J.M."/>
        </authorList>
    </citation>
    <scope>NUCLEOTIDE SEQUENCE [LARGE SCALE GENOMIC DNA]</scope>
    <source>
        <strain evidence="7 8">DSM 7382</strain>
    </source>
</reference>
<evidence type="ECO:0000313" key="8">
    <source>
        <dbReference type="Proteomes" id="UP001385951"/>
    </source>
</evidence>
<dbReference type="GO" id="GO:0016020">
    <property type="term" value="C:membrane"/>
    <property type="evidence" value="ECO:0007669"/>
    <property type="project" value="UniProtKB-SubCell"/>
</dbReference>
<keyword evidence="4 6" id="KW-0472">Membrane</keyword>
<keyword evidence="8" id="KW-1185">Reference proteome</keyword>
<feature type="transmembrane region" description="Helical" evidence="6">
    <location>
        <begin position="222"/>
        <end position="246"/>
    </location>
</feature>
<evidence type="ECO:0000256" key="6">
    <source>
        <dbReference type="SAM" id="Phobius"/>
    </source>
</evidence>
<dbReference type="AlphaFoldDB" id="A0AAW0GKF2"/>
<dbReference type="InterPro" id="IPR019325">
    <property type="entry name" value="NEDD4/Bsd2"/>
</dbReference>
<dbReference type="Proteomes" id="UP001385951">
    <property type="component" value="Unassembled WGS sequence"/>
</dbReference>
<sequence length="432" mass="47761">MAPAQYAPLPNPRSAPDDADRELDEAFGSEYDETDEHTHTESTPFISSTERRQPVSVATPGTYDFERDYDYTQPPPGSPPSPSTTARPNNWGNSNGELPVAPARPPAARSSFFRRIAGTLLPQHYQSVPTEPSSSRAVGGGVENDGVFANVTAKPGRGVEVQGEDGNVLMVPEDTQKEFPPSYNEAQADAVPGYWDRTTVHAPMNLDPNADMIVEDLPTGSIVLFCANMFISYFFNFIGFLLTYLLHTSHAAKYGSRAGLGLSLIQYGFYSRNKTVDYTETEPLLYWNTTSGMLQAVEPQHNNQLDPSLSQNGTIIDGPLPDGYDISSRDWLAFLFMTLGWFLLLSSVVGFYRVKRWESSIRSASAASANPPSAEERQRESQLRRDFERAFLMPMSEEPEDENADRRSPNTAMSPTEAEMNLARSLRAAGFL</sequence>
<gene>
    <name evidence="7" type="ORF">QCA50_005822</name>
</gene>
<dbReference type="EMBL" id="JASBNA010000006">
    <property type="protein sequence ID" value="KAK7690723.1"/>
    <property type="molecule type" value="Genomic_DNA"/>
</dbReference>
<proteinExistence type="predicted"/>
<dbReference type="GO" id="GO:0030001">
    <property type="term" value="P:metal ion transport"/>
    <property type="evidence" value="ECO:0007669"/>
    <property type="project" value="InterPro"/>
</dbReference>
<feature type="region of interest" description="Disordered" evidence="5">
    <location>
        <begin position="1"/>
        <end position="106"/>
    </location>
</feature>